<proteinExistence type="predicted"/>
<dbReference type="InParanoid" id="A0A165HVW7"/>
<keyword evidence="1" id="KW-0479">Metal-binding</keyword>
<evidence type="ECO:0000256" key="4">
    <source>
        <dbReference type="PROSITE-ProRule" id="PRU00134"/>
    </source>
</evidence>
<dbReference type="OrthoDB" id="5028994at2759"/>
<gene>
    <name evidence="6" type="ORF">L228DRAFT_244854</name>
</gene>
<dbReference type="STRING" id="1328760.A0A165HVW7"/>
<dbReference type="Proteomes" id="UP000076632">
    <property type="component" value="Unassembled WGS sequence"/>
</dbReference>
<dbReference type="Gene3D" id="6.10.140.2220">
    <property type="match status" value="1"/>
</dbReference>
<dbReference type="InterPro" id="IPR002893">
    <property type="entry name" value="Znf_MYND"/>
</dbReference>
<dbReference type="PROSITE" id="PS50865">
    <property type="entry name" value="ZF_MYND_2"/>
    <property type="match status" value="1"/>
</dbReference>
<evidence type="ECO:0000256" key="1">
    <source>
        <dbReference type="ARBA" id="ARBA00022723"/>
    </source>
</evidence>
<feature type="domain" description="MYND-type" evidence="5">
    <location>
        <begin position="159"/>
        <end position="196"/>
    </location>
</feature>
<evidence type="ECO:0000313" key="7">
    <source>
        <dbReference type="Proteomes" id="UP000076632"/>
    </source>
</evidence>
<dbReference type="GeneID" id="28897165"/>
<keyword evidence="2 4" id="KW-0863">Zinc-finger</keyword>
<evidence type="ECO:0000256" key="2">
    <source>
        <dbReference type="ARBA" id="ARBA00022771"/>
    </source>
</evidence>
<dbReference type="RefSeq" id="XP_018189549.1">
    <property type="nucleotide sequence ID" value="XM_018332028.1"/>
</dbReference>
<dbReference type="GO" id="GO:0008270">
    <property type="term" value="F:zinc ion binding"/>
    <property type="evidence" value="ECO:0007669"/>
    <property type="project" value="UniProtKB-KW"/>
</dbReference>
<keyword evidence="7" id="KW-1185">Reference proteome</keyword>
<dbReference type="EMBL" id="KV407456">
    <property type="protein sequence ID" value="KZF23994.1"/>
    <property type="molecule type" value="Genomic_DNA"/>
</dbReference>
<evidence type="ECO:0000259" key="5">
    <source>
        <dbReference type="PROSITE" id="PS50865"/>
    </source>
</evidence>
<keyword evidence="3" id="KW-0862">Zinc</keyword>
<organism evidence="6 7">
    <name type="scientific">Xylona heveae (strain CBS 132557 / TC161)</name>
    <dbReference type="NCBI Taxonomy" id="1328760"/>
    <lineage>
        <taxon>Eukaryota</taxon>
        <taxon>Fungi</taxon>
        <taxon>Dikarya</taxon>
        <taxon>Ascomycota</taxon>
        <taxon>Pezizomycotina</taxon>
        <taxon>Xylonomycetes</taxon>
        <taxon>Xylonales</taxon>
        <taxon>Xylonaceae</taxon>
        <taxon>Xylona</taxon>
    </lineage>
</organism>
<dbReference type="AlphaFoldDB" id="A0A165HVW7"/>
<dbReference type="Pfam" id="PF01753">
    <property type="entry name" value="zf-MYND"/>
    <property type="match status" value="1"/>
</dbReference>
<reference evidence="6 7" key="1">
    <citation type="journal article" date="2016" name="Fungal Biol.">
        <title>The genome of Xylona heveae provides a window into fungal endophytism.</title>
        <authorList>
            <person name="Gazis R."/>
            <person name="Kuo A."/>
            <person name="Riley R."/>
            <person name="LaButti K."/>
            <person name="Lipzen A."/>
            <person name="Lin J."/>
            <person name="Amirebrahimi M."/>
            <person name="Hesse C.N."/>
            <person name="Spatafora J.W."/>
            <person name="Henrissat B."/>
            <person name="Hainaut M."/>
            <person name="Grigoriev I.V."/>
            <person name="Hibbett D.S."/>
        </authorList>
    </citation>
    <scope>NUCLEOTIDE SEQUENCE [LARGE SCALE GENOMIC DNA]</scope>
    <source>
        <strain evidence="6 7">TC161</strain>
    </source>
</reference>
<protein>
    <recommendedName>
        <fullName evidence="5">MYND-type domain-containing protein</fullName>
    </recommendedName>
</protein>
<dbReference type="SUPFAM" id="SSF144232">
    <property type="entry name" value="HIT/MYND zinc finger-like"/>
    <property type="match status" value="1"/>
</dbReference>
<evidence type="ECO:0000256" key="3">
    <source>
        <dbReference type="ARBA" id="ARBA00022833"/>
    </source>
</evidence>
<evidence type="ECO:0000313" key="6">
    <source>
        <dbReference type="EMBL" id="KZF23994.1"/>
    </source>
</evidence>
<dbReference type="OMA" id="WIPNACE"/>
<name>A0A165HVW7_XYLHT</name>
<sequence>MGNTTATVPVRFEFYILRSNTKLEFVHQFPKHFVGVGDPYGQSTDLYGQTSTTNNTTYVQEFQKAAYAILREHKDELPPTSDPACEFCGGPTQKVVHLLSWLYNIADPFIVAWIPNACEKRECVSRAHAQMQAKVGQRDVYARLFRETDWKTRSNRGCCAACGTTKATKRCARCKRVWYCSRVHQKVDWKRHREICQVG</sequence>
<accession>A0A165HVW7</accession>